<evidence type="ECO:0000256" key="1">
    <source>
        <dbReference type="ARBA" id="ARBA00022737"/>
    </source>
</evidence>
<dbReference type="PROSITE" id="PS50293">
    <property type="entry name" value="TPR_REGION"/>
    <property type="match status" value="2"/>
</dbReference>
<dbReference type="SUPFAM" id="SSF48452">
    <property type="entry name" value="TPR-like"/>
    <property type="match status" value="1"/>
</dbReference>
<feature type="domain" description="Protein kinase" evidence="4">
    <location>
        <begin position="79"/>
        <end position="373"/>
    </location>
</feature>
<dbReference type="Pfam" id="PF13414">
    <property type="entry name" value="TPR_11"/>
    <property type="match status" value="1"/>
</dbReference>
<dbReference type="Gene3D" id="1.10.510.10">
    <property type="entry name" value="Transferase(Phosphotransferase) domain 1"/>
    <property type="match status" value="1"/>
</dbReference>
<dbReference type="InterPro" id="IPR051685">
    <property type="entry name" value="Ycf3/AcsC/BcsC/TPR_MFPF"/>
</dbReference>
<name>A0A455SFW1_9CHLR</name>
<dbReference type="SMART" id="SM00220">
    <property type="entry name" value="S_TKc"/>
    <property type="match status" value="1"/>
</dbReference>
<gene>
    <name evidence="5" type="ORF">KTC_06330</name>
</gene>
<dbReference type="GO" id="GO:0004672">
    <property type="term" value="F:protein kinase activity"/>
    <property type="evidence" value="ECO:0007669"/>
    <property type="project" value="InterPro"/>
</dbReference>
<dbReference type="EMBL" id="AP019376">
    <property type="protein sequence ID" value="BBH85882.1"/>
    <property type="molecule type" value="Genomic_DNA"/>
</dbReference>
<proteinExistence type="predicted"/>
<dbReference type="InterPro" id="IPR011990">
    <property type="entry name" value="TPR-like_helical_dom_sf"/>
</dbReference>
<dbReference type="Gene3D" id="1.25.40.10">
    <property type="entry name" value="Tetratricopeptide repeat domain"/>
    <property type="match status" value="1"/>
</dbReference>
<keyword evidence="1" id="KW-0677">Repeat</keyword>
<dbReference type="InterPro" id="IPR011009">
    <property type="entry name" value="Kinase-like_dom_sf"/>
</dbReference>
<dbReference type="PROSITE" id="PS50011">
    <property type="entry name" value="PROTEIN_KINASE_DOM"/>
    <property type="match status" value="1"/>
</dbReference>
<evidence type="ECO:0000259" key="4">
    <source>
        <dbReference type="PROSITE" id="PS50011"/>
    </source>
</evidence>
<accession>A0A455SFW1</accession>
<dbReference type="PROSITE" id="PS50005">
    <property type="entry name" value="TPR"/>
    <property type="match status" value="2"/>
</dbReference>
<dbReference type="GO" id="GO:0005524">
    <property type="term" value="F:ATP binding"/>
    <property type="evidence" value="ECO:0007669"/>
    <property type="project" value="InterPro"/>
</dbReference>
<dbReference type="AlphaFoldDB" id="A0A455SFW1"/>
<dbReference type="PANTHER" id="PTHR44943:SF8">
    <property type="entry name" value="TPR REPEAT-CONTAINING PROTEIN MJ0263"/>
    <property type="match status" value="1"/>
</dbReference>
<dbReference type="SMART" id="SM00028">
    <property type="entry name" value="TPR"/>
    <property type="match status" value="3"/>
</dbReference>
<dbReference type="InterPro" id="IPR000719">
    <property type="entry name" value="Prot_kinase_dom"/>
</dbReference>
<dbReference type="Gene3D" id="3.30.200.20">
    <property type="entry name" value="Phosphorylase Kinase, domain 1"/>
    <property type="match status" value="1"/>
</dbReference>
<dbReference type="InterPro" id="IPR019734">
    <property type="entry name" value="TPR_rpt"/>
</dbReference>
<dbReference type="PANTHER" id="PTHR44943">
    <property type="entry name" value="CELLULOSE SYNTHASE OPERON PROTEIN C"/>
    <property type="match status" value="1"/>
</dbReference>
<dbReference type="SUPFAM" id="SSF56112">
    <property type="entry name" value="Protein kinase-like (PK-like)"/>
    <property type="match status" value="1"/>
</dbReference>
<dbReference type="Pfam" id="PF00069">
    <property type="entry name" value="Pkinase"/>
    <property type="match status" value="1"/>
</dbReference>
<feature type="repeat" description="TPR" evidence="3">
    <location>
        <begin position="406"/>
        <end position="439"/>
    </location>
</feature>
<evidence type="ECO:0000313" key="5">
    <source>
        <dbReference type="EMBL" id="BBH85882.1"/>
    </source>
</evidence>
<evidence type="ECO:0000256" key="3">
    <source>
        <dbReference type="PROSITE-ProRule" id="PRU00339"/>
    </source>
</evidence>
<organism evidence="5">
    <name type="scientific">Thermosporothrix sp. COM3</name>
    <dbReference type="NCBI Taxonomy" id="2490863"/>
    <lineage>
        <taxon>Bacteria</taxon>
        <taxon>Bacillati</taxon>
        <taxon>Chloroflexota</taxon>
        <taxon>Ktedonobacteria</taxon>
        <taxon>Ktedonobacterales</taxon>
        <taxon>Thermosporotrichaceae</taxon>
        <taxon>Thermosporothrix</taxon>
    </lineage>
</organism>
<reference evidence="5" key="1">
    <citation type="submission" date="2018-12" db="EMBL/GenBank/DDBJ databases">
        <title>Novel natural products biosynthetic potential of the class Ktedonobacteria.</title>
        <authorList>
            <person name="Zheng Y."/>
            <person name="Saitou A."/>
            <person name="Wang C.M."/>
            <person name="Toyoda A."/>
            <person name="Minakuchi Y."/>
            <person name="Sekiguchi Y."/>
            <person name="Ueda K."/>
            <person name="Takano H."/>
            <person name="Sakai Y."/>
            <person name="Yokota A."/>
            <person name="Yabe S."/>
        </authorList>
    </citation>
    <scope>NUCLEOTIDE SEQUENCE</scope>
    <source>
        <strain evidence="5">COM3</strain>
    </source>
</reference>
<evidence type="ECO:0000256" key="2">
    <source>
        <dbReference type="ARBA" id="ARBA00022803"/>
    </source>
</evidence>
<protein>
    <recommendedName>
        <fullName evidence="4">Protein kinase domain-containing protein</fullName>
    </recommendedName>
</protein>
<feature type="repeat" description="TPR" evidence="3">
    <location>
        <begin position="440"/>
        <end position="473"/>
    </location>
</feature>
<sequence length="505" mass="56211">MQPAYRLSPRRYAGQSDAMRGKAGANMFMKQPNSGYSSSGTQARTTAFCLGQPAHTVGSDTIICRLCGHLVAGAQLGVYQVQRHLGSSRFGRAYLAFHVRSKQPVTLKLLYPDPANSSLWEEARSEVRRATLLRHPSIQAVFSCAPWQPDQRQASTRPLHEFLSTYNETAVYLLTLCQYAPGNIQQLLLHYEQQKRVSQERQAPSLRPLLFQLIQQAGAALSAAHEKNIVHGALTPGNILVDGRDRLWLADFGLGRMHPPAVPYLAPELYDIAQTSLQTGRLRLYWDAVTPLSDQYMLGVLCQQLFTRLLLPQEYEVMRSVLQCATHAQPTQRFASIDIFLHELLAQSGMAPTARSGSMPGFPGVAPVKRQFLGAKVTPQLTQDDVEQLKKMAVYNLGASVPRSPVDDWEKLGGKLFTNRDYNGAVHAYQQAISLDGRRSSLWLALGDAYFALERYPDALDAYNQAIQLDPADPESWTNRGATLDALGKHQEATECYERAEQLSR</sequence>
<keyword evidence="2 3" id="KW-0802">TPR repeat</keyword>